<feature type="compositionally biased region" description="Acidic residues" evidence="1">
    <location>
        <begin position="10"/>
        <end position="27"/>
    </location>
</feature>
<feature type="region of interest" description="Disordered" evidence="1">
    <location>
        <begin position="78"/>
        <end position="141"/>
    </location>
</feature>
<name>A0ABD2C5U6_VESSQ</name>
<feature type="region of interest" description="Disordered" evidence="1">
    <location>
        <begin position="10"/>
        <end position="42"/>
    </location>
</feature>
<sequence>EKLKETLVVVEEEEEEEEEVVEEEEEEEVKKEVEENGTREIGSTVSCSAQLGSAQPRIGLGLSSQKRYGFSLTSALSKGAKTFGSGTGEEEKTAFGPSSLQHHPLASLVGDGGGNGGGDGGGGSQAPCTSRRISMGEETKA</sequence>
<dbReference type="EMBL" id="JAUDFV010000020">
    <property type="protein sequence ID" value="KAL2740426.1"/>
    <property type="molecule type" value="Genomic_DNA"/>
</dbReference>
<protein>
    <submittedName>
        <fullName evidence="2">Uncharacterized protein</fullName>
    </submittedName>
</protein>
<keyword evidence="3" id="KW-1185">Reference proteome</keyword>
<evidence type="ECO:0000313" key="2">
    <source>
        <dbReference type="EMBL" id="KAL2740426.1"/>
    </source>
</evidence>
<reference evidence="2 3" key="1">
    <citation type="journal article" date="2024" name="Ann. Entomol. Soc. Am.">
        <title>Genomic analyses of the southern and eastern yellowjacket wasps (Hymenoptera: Vespidae) reveal evolutionary signatures of social life.</title>
        <authorList>
            <person name="Catto M.A."/>
            <person name="Caine P.B."/>
            <person name="Orr S.E."/>
            <person name="Hunt B.G."/>
            <person name="Goodisman M.A.D."/>
        </authorList>
    </citation>
    <scope>NUCLEOTIDE SEQUENCE [LARGE SCALE GENOMIC DNA]</scope>
    <source>
        <strain evidence="2">233</strain>
        <tissue evidence="2">Head and thorax</tissue>
    </source>
</reference>
<gene>
    <name evidence="2" type="ORF">V1478_000567</name>
</gene>
<feature type="compositionally biased region" description="Gly residues" evidence="1">
    <location>
        <begin position="110"/>
        <end position="124"/>
    </location>
</feature>
<accession>A0ABD2C5U6</accession>
<organism evidence="2 3">
    <name type="scientific">Vespula squamosa</name>
    <name type="common">Southern yellow jacket</name>
    <name type="synonym">Wasp</name>
    <dbReference type="NCBI Taxonomy" id="30214"/>
    <lineage>
        <taxon>Eukaryota</taxon>
        <taxon>Metazoa</taxon>
        <taxon>Ecdysozoa</taxon>
        <taxon>Arthropoda</taxon>
        <taxon>Hexapoda</taxon>
        <taxon>Insecta</taxon>
        <taxon>Pterygota</taxon>
        <taxon>Neoptera</taxon>
        <taxon>Endopterygota</taxon>
        <taxon>Hymenoptera</taxon>
        <taxon>Apocrita</taxon>
        <taxon>Aculeata</taxon>
        <taxon>Vespoidea</taxon>
        <taxon>Vespidae</taxon>
        <taxon>Vespinae</taxon>
        <taxon>Vespula</taxon>
    </lineage>
</organism>
<comment type="caution">
    <text evidence="2">The sequence shown here is derived from an EMBL/GenBank/DDBJ whole genome shotgun (WGS) entry which is preliminary data.</text>
</comment>
<evidence type="ECO:0000313" key="3">
    <source>
        <dbReference type="Proteomes" id="UP001607302"/>
    </source>
</evidence>
<dbReference type="AlphaFoldDB" id="A0ABD2C5U6"/>
<evidence type="ECO:0000256" key="1">
    <source>
        <dbReference type="SAM" id="MobiDB-lite"/>
    </source>
</evidence>
<dbReference type="Proteomes" id="UP001607302">
    <property type="component" value="Unassembled WGS sequence"/>
</dbReference>
<proteinExistence type="predicted"/>
<feature type="non-terminal residue" evidence="2">
    <location>
        <position position="1"/>
    </location>
</feature>
<feature type="compositionally biased region" description="Basic and acidic residues" evidence="1">
    <location>
        <begin position="28"/>
        <end position="38"/>
    </location>
</feature>